<keyword evidence="4" id="KW-1185">Reference proteome</keyword>
<reference evidence="3 4" key="1">
    <citation type="submission" date="2019-12" db="EMBL/GenBank/DDBJ databases">
        <authorList>
            <person name="Huq M.A."/>
        </authorList>
    </citation>
    <scope>NUCLEOTIDE SEQUENCE [LARGE SCALE GENOMIC DNA]</scope>
    <source>
        <strain evidence="3 4">MAH-25</strain>
    </source>
</reference>
<comment type="caution">
    <text evidence="3">The sequence shown here is derived from an EMBL/GenBank/DDBJ whole genome shotgun (WGS) entry which is preliminary data.</text>
</comment>
<gene>
    <name evidence="3" type="ORF">GON04_08350</name>
</gene>
<sequence length="64" mass="6878">MHAFKLPAMSCGHCVQAVTEAVHEVDPQARVEVDLARKEAQVESAQPRERFAAALTEAGYTPAG</sequence>
<dbReference type="InterPro" id="IPR036163">
    <property type="entry name" value="HMA_dom_sf"/>
</dbReference>
<dbReference type="InterPro" id="IPR017969">
    <property type="entry name" value="Heavy-metal-associated_CS"/>
</dbReference>
<dbReference type="CDD" id="cd00371">
    <property type="entry name" value="HMA"/>
    <property type="match status" value="1"/>
</dbReference>
<dbReference type="Gene3D" id="3.30.70.100">
    <property type="match status" value="1"/>
</dbReference>
<evidence type="ECO:0000313" key="3">
    <source>
        <dbReference type="EMBL" id="MVQ29455.1"/>
    </source>
</evidence>
<protein>
    <submittedName>
        <fullName evidence="3">Copper chaperone</fullName>
    </submittedName>
</protein>
<dbReference type="InterPro" id="IPR006121">
    <property type="entry name" value="HMA_dom"/>
</dbReference>
<name>A0A6N8IS96_9BURK</name>
<dbReference type="Proteomes" id="UP000469385">
    <property type="component" value="Unassembled WGS sequence"/>
</dbReference>
<dbReference type="GO" id="GO:0046872">
    <property type="term" value="F:metal ion binding"/>
    <property type="evidence" value="ECO:0007669"/>
    <property type="project" value="UniProtKB-KW"/>
</dbReference>
<dbReference type="PROSITE" id="PS01047">
    <property type="entry name" value="HMA_1"/>
    <property type="match status" value="1"/>
</dbReference>
<dbReference type="AlphaFoldDB" id="A0A6N8IS96"/>
<accession>A0A6N8IS96</accession>
<dbReference type="RefSeq" id="WP_157397457.1">
    <property type="nucleotide sequence ID" value="NZ_WSEL01000003.1"/>
</dbReference>
<evidence type="ECO:0000259" key="2">
    <source>
        <dbReference type="Pfam" id="PF00403"/>
    </source>
</evidence>
<evidence type="ECO:0000313" key="4">
    <source>
        <dbReference type="Proteomes" id="UP000469385"/>
    </source>
</evidence>
<dbReference type="EMBL" id="WSEL01000003">
    <property type="protein sequence ID" value="MVQ29455.1"/>
    <property type="molecule type" value="Genomic_DNA"/>
</dbReference>
<dbReference type="Pfam" id="PF00403">
    <property type="entry name" value="HMA"/>
    <property type="match status" value="1"/>
</dbReference>
<proteinExistence type="predicted"/>
<evidence type="ECO:0000256" key="1">
    <source>
        <dbReference type="ARBA" id="ARBA00022723"/>
    </source>
</evidence>
<keyword evidence="1" id="KW-0479">Metal-binding</keyword>
<organism evidence="3 4">
    <name type="scientific">Ramlibacter pinisoli</name>
    <dbReference type="NCBI Taxonomy" id="2682844"/>
    <lineage>
        <taxon>Bacteria</taxon>
        <taxon>Pseudomonadati</taxon>
        <taxon>Pseudomonadota</taxon>
        <taxon>Betaproteobacteria</taxon>
        <taxon>Burkholderiales</taxon>
        <taxon>Comamonadaceae</taxon>
        <taxon>Ramlibacter</taxon>
    </lineage>
</organism>
<feature type="domain" description="HMA" evidence="2">
    <location>
        <begin position="4"/>
        <end position="61"/>
    </location>
</feature>
<dbReference type="SUPFAM" id="SSF55008">
    <property type="entry name" value="HMA, heavy metal-associated domain"/>
    <property type="match status" value="1"/>
</dbReference>